<dbReference type="PROSITE" id="PS50109">
    <property type="entry name" value="HIS_KIN"/>
    <property type="match status" value="1"/>
</dbReference>
<evidence type="ECO:0000256" key="6">
    <source>
        <dbReference type="ARBA" id="ARBA00022679"/>
    </source>
</evidence>
<feature type="modified residue" description="4-aspartylphosphate" evidence="15">
    <location>
        <position position="751"/>
    </location>
</feature>
<keyword evidence="9" id="KW-0418">Kinase</keyword>
<evidence type="ECO:0000256" key="7">
    <source>
        <dbReference type="ARBA" id="ARBA00022692"/>
    </source>
</evidence>
<dbReference type="InterPro" id="IPR035965">
    <property type="entry name" value="PAS-like_dom_sf"/>
</dbReference>
<dbReference type="SMART" id="SM00091">
    <property type="entry name" value="PAS"/>
    <property type="match status" value="2"/>
</dbReference>
<keyword evidence="10 22" id="KW-0067">ATP-binding</keyword>
<dbReference type="EC" id="2.7.13.3" evidence="3"/>
<evidence type="ECO:0000259" key="21">
    <source>
        <dbReference type="PROSITE" id="PS50894"/>
    </source>
</evidence>
<gene>
    <name evidence="22" type="ORF">NDO55_09960</name>
</gene>
<dbReference type="InterPro" id="IPR013655">
    <property type="entry name" value="PAS_fold_3"/>
</dbReference>
<dbReference type="SUPFAM" id="SSF47384">
    <property type="entry name" value="Homodimeric domain of signal transducing histidine kinase"/>
    <property type="match status" value="1"/>
</dbReference>
<dbReference type="SMART" id="SM00387">
    <property type="entry name" value="HATPase_c"/>
    <property type="match status" value="1"/>
</dbReference>
<keyword evidence="11 16" id="KW-1133">Transmembrane helix</keyword>
<keyword evidence="6" id="KW-0808">Transferase</keyword>
<dbReference type="Pfam" id="PF08447">
    <property type="entry name" value="PAS_3"/>
    <property type="match status" value="1"/>
</dbReference>
<dbReference type="PANTHER" id="PTHR45339:SF1">
    <property type="entry name" value="HYBRID SIGNAL TRANSDUCTION HISTIDINE KINASE J"/>
    <property type="match status" value="1"/>
</dbReference>
<dbReference type="PRINTS" id="PR00344">
    <property type="entry name" value="BCTRLSENSOR"/>
</dbReference>
<dbReference type="InterPro" id="IPR008207">
    <property type="entry name" value="Sig_transdc_His_kin_Hpt_dom"/>
</dbReference>
<evidence type="ECO:0000259" key="19">
    <source>
        <dbReference type="PROSITE" id="PS50112"/>
    </source>
</evidence>
<evidence type="ECO:0000259" key="17">
    <source>
        <dbReference type="PROSITE" id="PS50109"/>
    </source>
</evidence>
<evidence type="ECO:0000256" key="3">
    <source>
        <dbReference type="ARBA" id="ARBA00012438"/>
    </source>
</evidence>
<proteinExistence type="predicted"/>
<dbReference type="CDD" id="cd16922">
    <property type="entry name" value="HATPase_EvgS-ArcB-TorS-like"/>
    <property type="match status" value="1"/>
</dbReference>
<keyword evidence="12" id="KW-0902">Two-component regulatory system</keyword>
<dbReference type="FunFam" id="3.30.565.10:FF:000078">
    <property type="entry name" value="Two-component sensor histidine kinase"/>
    <property type="match status" value="1"/>
</dbReference>
<dbReference type="SUPFAM" id="SSF52172">
    <property type="entry name" value="CheY-like"/>
    <property type="match status" value="1"/>
</dbReference>
<evidence type="ECO:0000256" key="9">
    <source>
        <dbReference type="ARBA" id="ARBA00022777"/>
    </source>
</evidence>
<comment type="subcellular location">
    <subcellularLocation>
        <location evidence="2">Cell membrane</location>
        <topology evidence="2">Multi-pass membrane protein</topology>
    </subcellularLocation>
</comment>
<dbReference type="GO" id="GO:0006355">
    <property type="term" value="P:regulation of DNA-templated transcription"/>
    <property type="evidence" value="ECO:0007669"/>
    <property type="project" value="InterPro"/>
</dbReference>
<accession>A0A9X2J4A1</accession>
<feature type="modified residue" description="Phosphohistidine" evidence="14">
    <location>
        <position position="900"/>
    </location>
</feature>
<dbReference type="InterPro" id="IPR003594">
    <property type="entry name" value="HATPase_dom"/>
</dbReference>
<dbReference type="InterPro" id="IPR036890">
    <property type="entry name" value="HATPase_C_sf"/>
</dbReference>
<dbReference type="Gene3D" id="3.30.565.10">
    <property type="entry name" value="Histidine kinase-like ATPase, C-terminal domain"/>
    <property type="match status" value="1"/>
</dbReference>
<dbReference type="FunFam" id="1.10.287.130:FF:000002">
    <property type="entry name" value="Two-component osmosensing histidine kinase"/>
    <property type="match status" value="1"/>
</dbReference>
<dbReference type="InterPro" id="IPR001610">
    <property type="entry name" value="PAC"/>
</dbReference>
<evidence type="ECO:0000256" key="16">
    <source>
        <dbReference type="SAM" id="Phobius"/>
    </source>
</evidence>
<dbReference type="Pfam" id="PF00989">
    <property type="entry name" value="PAS"/>
    <property type="match status" value="1"/>
</dbReference>
<dbReference type="SUPFAM" id="SSF55785">
    <property type="entry name" value="PYP-like sensor domain (PAS domain)"/>
    <property type="match status" value="3"/>
</dbReference>
<feature type="domain" description="PAC" evidence="20">
    <location>
        <begin position="254"/>
        <end position="307"/>
    </location>
</feature>
<dbReference type="NCBIfam" id="TIGR00229">
    <property type="entry name" value="sensory_box"/>
    <property type="match status" value="2"/>
</dbReference>
<feature type="domain" description="PAS" evidence="19">
    <location>
        <begin position="181"/>
        <end position="251"/>
    </location>
</feature>
<dbReference type="AlphaFoldDB" id="A0A9X2J4A1"/>
<dbReference type="InterPro" id="IPR013767">
    <property type="entry name" value="PAS_fold"/>
</dbReference>
<feature type="transmembrane region" description="Helical" evidence="16">
    <location>
        <begin position="26"/>
        <end position="42"/>
    </location>
</feature>
<dbReference type="InterPro" id="IPR036097">
    <property type="entry name" value="HisK_dim/P_sf"/>
</dbReference>
<dbReference type="GO" id="GO:0005886">
    <property type="term" value="C:plasma membrane"/>
    <property type="evidence" value="ECO:0007669"/>
    <property type="project" value="UniProtKB-SubCell"/>
</dbReference>
<evidence type="ECO:0000256" key="12">
    <source>
        <dbReference type="ARBA" id="ARBA00023012"/>
    </source>
</evidence>
<dbReference type="EMBL" id="JAMSHT010000001">
    <property type="protein sequence ID" value="MCM8558146.1"/>
    <property type="molecule type" value="Genomic_DNA"/>
</dbReference>
<dbReference type="PROSITE" id="PS50113">
    <property type="entry name" value="PAC"/>
    <property type="match status" value="1"/>
</dbReference>
<evidence type="ECO:0000256" key="5">
    <source>
        <dbReference type="ARBA" id="ARBA00022553"/>
    </source>
</evidence>
<keyword evidence="13 16" id="KW-0472">Membrane</keyword>
<dbReference type="PROSITE" id="PS50110">
    <property type="entry name" value="RESPONSE_REGULATORY"/>
    <property type="match status" value="1"/>
</dbReference>
<dbReference type="CDD" id="cd00130">
    <property type="entry name" value="PAS"/>
    <property type="match status" value="2"/>
</dbReference>
<dbReference type="PROSITE" id="PS50894">
    <property type="entry name" value="HPT"/>
    <property type="match status" value="1"/>
</dbReference>
<feature type="domain" description="HPt" evidence="21">
    <location>
        <begin position="861"/>
        <end position="955"/>
    </location>
</feature>
<dbReference type="SMART" id="SM00448">
    <property type="entry name" value="REC"/>
    <property type="match status" value="1"/>
</dbReference>
<dbReference type="RefSeq" id="WP_252114830.1">
    <property type="nucleotide sequence ID" value="NZ_JAMSHT010000001.1"/>
</dbReference>
<dbReference type="Proteomes" id="UP001155128">
    <property type="component" value="Unassembled WGS sequence"/>
</dbReference>
<comment type="caution">
    <text evidence="22">The sequence shown here is derived from an EMBL/GenBank/DDBJ whole genome shotgun (WGS) entry which is preliminary data.</text>
</comment>
<evidence type="ECO:0000256" key="1">
    <source>
        <dbReference type="ARBA" id="ARBA00000085"/>
    </source>
</evidence>
<reference evidence="22" key="1">
    <citation type="submission" date="2022-06" db="EMBL/GenBank/DDBJ databases">
        <title>Sphingomicrobium sedimins sp. nov., a marine bacterium isolated from tidal flat.</title>
        <authorList>
            <person name="Kim C.-H."/>
            <person name="Yoo Y."/>
            <person name="Kim J.-J."/>
        </authorList>
    </citation>
    <scope>NUCLEOTIDE SEQUENCE</scope>
    <source>
        <strain evidence="22">GRR-S6-50</strain>
    </source>
</reference>
<dbReference type="InterPro" id="IPR005467">
    <property type="entry name" value="His_kinase_dom"/>
</dbReference>
<dbReference type="InterPro" id="IPR011006">
    <property type="entry name" value="CheY-like_superfamily"/>
</dbReference>
<dbReference type="PANTHER" id="PTHR45339">
    <property type="entry name" value="HYBRID SIGNAL TRANSDUCTION HISTIDINE KINASE J"/>
    <property type="match status" value="1"/>
</dbReference>
<evidence type="ECO:0000256" key="8">
    <source>
        <dbReference type="ARBA" id="ARBA00022741"/>
    </source>
</evidence>
<comment type="catalytic activity">
    <reaction evidence="1">
        <text>ATP + protein L-histidine = ADP + protein N-phospho-L-histidine.</text>
        <dbReference type="EC" id="2.7.13.3"/>
    </reaction>
</comment>
<evidence type="ECO:0000259" key="20">
    <source>
        <dbReference type="PROSITE" id="PS50113"/>
    </source>
</evidence>
<dbReference type="InterPro" id="IPR004358">
    <property type="entry name" value="Sig_transdc_His_kin-like_C"/>
</dbReference>
<dbReference type="Pfam" id="PF00072">
    <property type="entry name" value="Response_reg"/>
    <property type="match status" value="1"/>
</dbReference>
<evidence type="ECO:0000256" key="13">
    <source>
        <dbReference type="ARBA" id="ARBA00023136"/>
    </source>
</evidence>
<dbReference type="Pfam" id="PF00512">
    <property type="entry name" value="HisKA"/>
    <property type="match status" value="1"/>
</dbReference>
<evidence type="ECO:0000259" key="18">
    <source>
        <dbReference type="PROSITE" id="PS50110"/>
    </source>
</evidence>
<dbReference type="GO" id="GO:0000155">
    <property type="term" value="F:phosphorelay sensor kinase activity"/>
    <property type="evidence" value="ECO:0007669"/>
    <property type="project" value="InterPro"/>
</dbReference>
<evidence type="ECO:0000313" key="23">
    <source>
        <dbReference type="Proteomes" id="UP001155128"/>
    </source>
</evidence>
<evidence type="ECO:0000256" key="10">
    <source>
        <dbReference type="ARBA" id="ARBA00022840"/>
    </source>
</evidence>
<protein>
    <recommendedName>
        <fullName evidence="3">histidine kinase</fullName>
        <ecNumber evidence="3">2.7.13.3</ecNumber>
    </recommendedName>
</protein>
<dbReference type="GO" id="GO:0005524">
    <property type="term" value="F:ATP binding"/>
    <property type="evidence" value="ECO:0007669"/>
    <property type="project" value="UniProtKB-KW"/>
</dbReference>
<name>A0A9X2J4A1_9SPHN</name>
<keyword evidence="23" id="KW-1185">Reference proteome</keyword>
<keyword evidence="5 15" id="KW-0597">Phosphoprotein</keyword>
<dbReference type="InterPro" id="IPR036641">
    <property type="entry name" value="HPT_dom_sf"/>
</dbReference>
<dbReference type="SMART" id="SM00388">
    <property type="entry name" value="HisKA"/>
    <property type="match status" value="1"/>
</dbReference>
<organism evidence="22 23">
    <name type="scientific">Sphingomicrobium sediminis</name>
    <dbReference type="NCBI Taxonomy" id="2950949"/>
    <lineage>
        <taxon>Bacteria</taxon>
        <taxon>Pseudomonadati</taxon>
        <taxon>Pseudomonadota</taxon>
        <taxon>Alphaproteobacteria</taxon>
        <taxon>Sphingomonadales</taxon>
        <taxon>Sphingomonadaceae</taxon>
        <taxon>Sphingomicrobium</taxon>
    </lineage>
</organism>
<dbReference type="Pfam" id="PF02518">
    <property type="entry name" value="HATPase_c"/>
    <property type="match status" value="1"/>
</dbReference>
<dbReference type="Gene3D" id="1.20.120.160">
    <property type="entry name" value="HPT domain"/>
    <property type="match status" value="1"/>
</dbReference>
<dbReference type="InterPro" id="IPR001789">
    <property type="entry name" value="Sig_transdc_resp-reg_receiver"/>
</dbReference>
<dbReference type="SUPFAM" id="SSF47226">
    <property type="entry name" value="Histidine-containing phosphotransfer domain, HPT domain"/>
    <property type="match status" value="1"/>
</dbReference>
<dbReference type="CDD" id="cd17546">
    <property type="entry name" value="REC_hyHK_CKI1_RcsC-like"/>
    <property type="match status" value="1"/>
</dbReference>
<feature type="domain" description="Response regulatory" evidence="18">
    <location>
        <begin position="702"/>
        <end position="819"/>
    </location>
</feature>
<dbReference type="CDD" id="cd00082">
    <property type="entry name" value="HisKA"/>
    <property type="match status" value="1"/>
</dbReference>
<keyword evidence="8" id="KW-0547">Nucleotide-binding</keyword>
<dbReference type="Gene3D" id="3.30.450.20">
    <property type="entry name" value="PAS domain"/>
    <property type="match status" value="3"/>
</dbReference>
<sequence length="969" mass="106605">MILLLAAVIALTPSFGVPAPLSLTLAAVGAVAAIAIVWQRLRSRRHALMRERTTQCLLTRNIADNCGRGVVQLTLDGKPVWANAAWEELTGAPADSSQLDALRRQLARDDADRVASLWQRCRVTKERAAVEICWAGRRHGSERQLRLSIDPLLNDHRCEGFLLFIEDRTDRRRDAEALETSEDLYRLVTENSRDIIIRMSLDGVPLYVSKASQRVLDLAPEEMVGTSMREFVHPEDWSLFARIFSDNLIGDDAPELRYRQRRANGKYLWVEASFRPVFDSKSGMARELVATLRDIHRRHLTEQIVYDSATKLRETNRLLVLAEELAQVAHWRLDLGDGSLDHGGEFNRILGLLPGKGVKLRAALRLLVPGDRKRLFAATREAIARSGSVDCAVDIRIDPDERRHLRIAIQGDRARSGALNGIFGVVRDVTEQYEANAELVQARDRAQQAARTKSNFLATMSHEIRTPMTGVLGMIDLMRDSEDTTRQQHYLETLKRSADHLMTVLDDILDFSKIEAGHLVFEQRDFRLERLVNETVDLFASAVRSKGLQLDIERDIGDARPVQGDPARLRQVLSNLLSNAVKFTPSGKIVVRVEAGSQIDHQQWRISVRDSGIGIAPDALDQLFQPFTQADASTSRRFGGTGLGLSITQALVEGMGGKLHVSSEKGVGSTFTVELDLPDGIEPEQQAEKTHAKGIEQPTPRRVLVAEDNPVNQMLVRAVLAGAGHAVETVGDGRAAVRLANESRFDVIVMDMQMPELDGLAATREIRRAEGDNQDVPIIALTADASPERRRFYEGAGLTAFLTKPIDQALLIATIEELTASPLDMQAKDKAVDTQTKRLAADDTQGCFDKERLDELGAALGAARLGDMLGLLKVELELRPELLATALDHDDVDELHDLAHSLKGAASSAGAIAVAKIAAQLERSDDPVALRALLDDLDLAVERTLEALVDQVPALDGDNQTASVAGGAA</sequence>
<evidence type="ECO:0000256" key="11">
    <source>
        <dbReference type="ARBA" id="ARBA00022989"/>
    </source>
</evidence>
<evidence type="ECO:0000313" key="22">
    <source>
        <dbReference type="EMBL" id="MCM8558146.1"/>
    </source>
</evidence>
<dbReference type="Gene3D" id="3.40.50.2300">
    <property type="match status" value="1"/>
</dbReference>
<dbReference type="Gene3D" id="1.10.287.130">
    <property type="match status" value="1"/>
</dbReference>
<evidence type="ECO:0000256" key="4">
    <source>
        <dbReference type="ARBA" id="ARBA00022475"/>
    </source>
</evidence>
<evidence type="ECO:0000256" key="15">
    <source>
        <dbReference type="PROSITE-ProRule" id="PRU00169"/>
    </source>
</evidence>
<keyword evidence="4" id="KW-1003">Cell membrane</keyword>
<keyword evidence="7 16" id="KW-0812">Transmembrane</keyword>
<dbReference type="SUPFAM" id="SSF55874">
    <property type="entry name" value="ATPase domain of HSP90 chaperone/DNA topoisomerase II/histidine kinase"/>
    <property type="match status" value="1"/>
</dbReference>
<dbReference type="InterPro" id="IPR000014">
    <property type="entry name" value="PAS"/>
</dbReference>
<dbReference type="InterPro" id="IPR003661">
    <property type="entry name" value="HisK_dim/P_dom"/>
</dbReference>
<evidence type="ECO:0000256" key="14">
    <source>
        <dbReference type="PROSITE-ProRule" id="PRU00110"/>
    </source>
</evidence>
<dbReference type="SMART" id="SM00086">
    <property type="entry name" value="PAC"/>
    <property type="match status" value="3"/>
</dbReference>
<dbReference type="Pfam" id="PF01627">
    <property type="entry name" value="Hpt"/>
    <property type="match status" value="1"/>
</dbReference>
<evidence type="ECO:0000256" key="2">
    <source>
        <dbReference type="ARBA" id="ARBA00004651"/>
    </source>
</evidence>
<dbReference type="InterPro" id="IPR000700">
    <property type="entry name" value="PAS-assoc_C"/>
</dbReference>
<feature type="domain" description="Histidine kinase" evidence="17">
    <location>
        <begin position="459"/>
        <end position="679"/>
    </location>
</feature>
<dbReference type="PROSITE" id="PS50112">
    <property type="entry name" value="PAS"/>
    <property type="match status" value="1"/>
</dbReference>